<protein>
    <submittedName>
        <fullName evidence="1">Uncharacterized protein</fullName>
    </submittedName>
</protein>
<dbReference type="Proteomes" id="UP000320390">
    <property type="component" value="Chromosome"/>
</dbReference>
<keyword evidence="2" id="KW-1185">Reference proteome</keyword>
<evidence type="ECO:0000313" key="1">
    <source>
        <dbReference type="EMBL" id="QDV06310.1"/>
    </source>
</evidence>
<name>A0A518EQE7_9BACT</name>
<accession>A0A518EQE7</accession>
<sequence>MTFPRSKSVALRSTGPRLQTLALLLLGAGELLGGTALAWTPLRSPVQCGEDNLENNDSCATARRISTPFSASGLAVYKTDNDYYSVTVPPGQELQVDIFFSDAVADLDLFVYDLSGACGGLLNYLSNSISSSDDEAITWLNTGTAPVDVAIKVLVYPGSIALCNNYDMQVTIAPPVNPCDPNASDDPFEDNDVCMAAHPAPLGLTRDLWVSRDDPDFWSFTVQPGEAIDAQIFFSDVLSDLDLFLYDASGPCGDGFQTGELASGFTQTDNERIIWSNTGTTARLLILHVNVFENSSCNFYDMELDIAGGGIGSNYCLTNVNSTGVVGLISAAGTTSRSLNNLRLSAKQLPQNAFGFFLASLDQGFVPNAGGSEGNLCLGGSIGRFNDQILNTGGGGRIAINVNLGAVPQPTGSINAMAGQTWHFQAWHRDVTAAGATSSNFSNAIRVVLTN</sequence>
<dbReference type="Gene3D" id="2.60.120.380">
    <property type="match status" value="2"/>
</dbReference>
<dbReference type="OrthoDB" id="291346at2"/>
<proteinExistence type="predicted"/>
<organism evidence="1 2">
    <name type="scientific">Saltatorellus ferox</name>
    <dbReference type="NCBI Taxonomy" id="2528018"/>
    <lineage>
        <taxon>Bacteria</taxon>
        <taxon>Pseudomonadati</taxon>
        <taxon>Planctomycetota</taxon>
        <taxon>Planctomycetia</taxon>
        <taxon>Planctomycetia incertae sedis</taxon>
        <taxon>Saltatorellus</taxon>
    </lineage>
</organism>
<dbReference type="AlphaFoldDB" id="A0A518EQE7"/>
<gene>
    <name evidence="1" type="ORF">Poly30_18190</name>
</gene>
<dbReference type="RefSeq" id="WP_145196378.1">
    <property type="nucleotide sequence ID" value="NZ_CP036434.1"/>
</dbReference>
<dbReference type="EMBL" id="CP036434">
    <property type="protein sequence ID" value="QDV06310.1"/>
    <property type="molecule type" value="Genomic_DNA"/>
</dbReference>
<reference evidence="1 2" key="1">
    <citation type="submission" date="2019-02" db="EMBL/GenBank/DDBJ databases">
        <title>Deep-cultivation of Planctomycetes and their phenomic and genomic characterization uncovers novel biology.</title>
        <authorList>
            <person name="Wiegand S."/>
            <person name="Jogler M."/>
            <person name="Boedeker C."/>
            <person name="Pinto D."/>
            <person name="Vollmers J."/>
            <person name="Rivas-Marin E."/>
            <person name="Kohn T."/>
            <person name="Peeters S.H."/>
            <person name="Heuer A."/>
            <person name="Rast P."/>
            <person name="Oberbeckmann S."/>
            <person name="Bunk B."/>
            <person name="Jeske O."/>
            <person name="Meyerdierks A."/>
            <person name="Storesund J.E."/>
            <person name="Kallscheuer N."/>
            <person name="Luecker S."/>
            <person name="Lage O.M."/>
            <person name="Pohl T."/>
            <person name="Merkel B.J."/>
            <person name="Hornburger P."/>
            <person name="Mueller R.-W."/>
            <person name="Bruemmer F."/>
            <person name="Labrenz M."/>
            <person name="Spormann A.M."/>
            <person name="Op den Camp H."/>
            <person name="Overmann J."/>
            <person name="Amann R."/>
            <person name="Jetten M.S.M."/>
            <person name="Mascher T."/>
            <person name="Medema M.H."/>
            <person name="Devos D.P."/>
            <person name="Kaster A.-K."/>
            <person name="Ovreas L."/>
            <person name="Rohde M."/>
            <person name="Galperin M.Y."/>
            <person name="Jogler C."/>
        </authorList>
    </citation>
    <scope>NUCLEOTIDE SEQUENCE [LARGE SCALE GENOMIC DNA]</scope>
    <source>
        <strain evidence="1 2">Poly30</strain>
    </source>
</reference>
<evidence type="ECO:0000313" key="2">
    <source>
        <dbReference type="Proteomes" id="UP000320390"/>
    </source>
</evidence>